<accession>A0A8J2M7J2</accession>
<comment type="caution">
    <text evidence="2">The sequence shown here is derived from an EMBL/GenBank/DDBJ whole genome shotgun (WGS) entry which is preliminary data.</text>
</comment>
<evidence type="ECO:0000313" key="3">
    <source>
        <dbReference type="Proteomes" id="UP000708208"/>
    </source>
</evidence>
<gene>
    <name evidence="2" type="ORF">AFUS01_LOCUS43950</name>
</gene>
<reference evidence="2" key="1">
    <citation type="submission" date="2021-06" db="EMBL/GenBank/DDBJ databases">
        <authorList>
            <person name="Hodson N. C."/>
            <person name="Mongue J. A."/>
            <person name="Jaron S. K."/>
        </authorList>
    </citation>
    <scope>NUCLEOTIDE SEQUENCE</scope>
</reference>
<dbReference type="EMBL" id="CAJVCH010570245">
    <property type="protein sequence ID" value="CAG7834441.1"/>
    <property type="molecule type" value="Genomic_DNA"/>
</dbReference>
<keyword evidence="1" id="KW-1133">Transmembrane helix</keyword>
<evidence type="ECO:0000313" key="2">
    <source>
        <dbReference type="EMBL" id="CAG7834441.1"/>
    </source>
</evidence>
<feature type="transmembrane region" description="Helical" evidence="1">
    <location>
        <begin position="6"/>
        <end position="23"/>
    </location>
</feature>
<proteinExistence type="predicted"/>
<dbReference type="Proteomes" id="UP000708208">
    <property type="component" value="Unassembled WGS sequence"/>
</dbReference>
<name>A0A8J2M7J2_9HEXA</name>
<feature type="non-terminal residue" evidence="2">
    <location>
        <position position="1"/>
    </location>
</feature>
<keyword evidence="3" id="KW-1185">Reference proteome</keyword>
<dbReference type="AlphaFoldDB" id="A0A8J2M7J2"/>
<organism evidence="2 3">
    <name type="scientific">Allacma fusca</name>
    <dbReference type="NCBI Taxonomy" id="39272"/>
    <lineage>
        <taxon>Eukaryota</taxon>
        <taxon>Metazoa</taxon>
        <taxon>Ecdysozoa</taxon>
        <taxon>Arthropoda</taxon>
        <taxon>Hexapoda</taxon>
        <taxon>Collembola</taxon>
        <taxon>Symphypleona</taxon>
        <taxon>Sminthuridae</taxon>
        <taxon>Allacma</taxon>
    </lineage>
</organism>
<protein>
    <submittedName>
        <fullName evidence="2">Uncharacterized protein</fullName>
    </submittedName>
</protein>
<sequence length="24" mass="2408">LAGNISVPVFGLAAKLTVGLLLLQ</sequence>
<keyword evidence="1" id="KW-0472">Membrane</keyword>
<evidence type="ECO:0000256" key="1">
    <source>
        <dbReference type="SAM" id="Phobius"/>
    </source>
</evidence>
<keyword evidence="1" id="KW-0812">Transmembrane</keyword>